<dbReference type="EMBL" id="BOOJ01000106">
    <property type="protein sequence ID" value="GIH97857.1"/>
    <property type="molecule type" value="Genomic_DNA"/>
</dbReference>
<name>A0A8J3SS49_9ACTN</name>
<keyword evidence="2" id="KW-1185">Reference proteome</keyword>
<sequence>MVRHSDRKAQARAYAAAHGLTYQQALQRMAAERAHQEQPQANTAPAVQITTITITPEPVDATWKSPRGYRCQCGQTGALTRAVARVGHVGYVTEDGRTSLLAHCPACLPPVAGDGWSDEHAARSTRSWDLICTLRTAVESGRHPGVRRTDLYLCPRCGAWSVDPRITLPLGVLLDTGKDLYVHPCPDCWQEQGAQACADAQRRCAHELARGNWG</sequence>
<evidence type="ECO:0000313" key="2">
    <source>
        <dbReference type="Proteomes" id="UP000619788"/>
    </source>
</evidence>
<accession>A0A8J3SS49</accession>
<organism evidence="1 2">
    <name type="scientific">Planobispora siamensis</name>
    <dbReference type="NCBI Taxonomy" id="936338"/>
    <lineage>
        <taxon>Bacteria</taxon>
        <taxon>Bacillati</taxon>
        <taxon>Actinomycetota</taxon>
        <taxon>Actinomycetes</taxon>
        <taxon>Streptosporangiales</taxon>
        <taxon>Streptosporangiaceae</taxon>
        <taxon>Planobispora</taxon>
    </lineage>
</organism>
<dbReference type="Proteomes" id="UP000619788">
    <property type="component" value="Unassembled WGS sequence"/>
</dbReference>
<protein>
    <submittedName>
        <fullName evidence="1">Uncharacterized protein</fullName>
    </submittedName>
</protein>
<proteinExistence type="predicted"/>
<evidence type="ECO:0000313" key="1">
    <source>
        <dbReference type="EMBL" id="GIH97857.1"/>
    </source>
</evidence>
<comment type="caution">
    <text evidence="1">The sequence shown here is derived from an EMBL/GenBank/DDBJ whole genome shotgun (WGS) entry which is preliminary data.</text>
</comment>
<reference evidence="1 2" key="1">
    <citation type="submission" date="2021-01" db="EMBL/GenBank/DDBJ databases">
        <title>Whole genome shotgun sequence of Planobispora siamensis NBRC 107568.</title>
        <authorList>
            <person name="Komaki H."/>
            <person name="Tamura T."/>
        </authorList>
    </citation>
    <scope>NUCLEOTIDE SEQUENCE [LARGE SCALE GENOMIC DNA]</scope>
    <source>
        <strain evidence="1 2">NBRC 107568</strain>
    </source>
</reference>
<dbReference type="AlphaFoldDB" id="A0A8J3SS49"/>
<gene>
    <name evidence="1" type="ORF">Psi01_84870</name>
</gene>
<dbReference type="RefSeq" id="WP_204069837.1">
    <property type="nucleotide sequence ID" value="NZ_BOOJ01000106.1"/>
</dbReference>